<name>A0A1D2JIG3_PARBR</name>
<reference evidence="3 4" key="1">
    <citation type="submission" date="2016-06" db="EMBL/GenBank/DDBJ databases">
        <authorList>
            <person name="Kjaerup R.B."/>
            <person name="Dalgaard T.S."/>
            <person name="Juul-Madsen H.R."/>
        </authorList>
    </citation>
    <scope>NUCLEOTIDE SEQUENCE [LARGE SCALE GENOMIC DNA]</scope>
    <source>
        <strain evidence="3 4">Pb300</strain>
    </source>
</reference>
<feature type="region of interest" description="Disordered" evidence="1">
    <location>
        <begin position="1"/>
        <end position="66"/>
    </location>
</feature>
<dbReference type="VEuPathDB" id="FungiDB:PADG_07786"/>
<dbReference type="VEuPathDB" id="FungiDB:PABG_06181"/>
<dbReference type="GO" id="GO:0006357">
    <property type="term" value="P:regulation of transcription by RNA polymerase II"/>
    <property type="evidence" value="ECO:0007669"/>
    <property type="project" value="TreeGrafter"/>
</dbReference>
<feature type="compositionally biased region" description="Polar residues" evidence="1">
    <location>
        <begin position="269"/>
        <end position="280"/>
    </location>
</feature>
<feature type="compositionally biased region" description="Polar residues" evidence="1">
    <location>
        <begin position="325"/>
        <end position="356"/>
    </location>
</feature>
<comment type="caution">
    <text evidence="3">The sequence shown here is derived from an EMBL/GenBank/DDBJ whole genome shotgun (WGS) entry which is preliminary data.</text>
</comment>
<organism evidence="3 4">
    <name type="scientific">Paracoccidioides brasiliensis</name>
    <dbReference type="NCBI Taxonomy" id="121759"/>
    <lineage>
        <taxon>Eukaryota</taxon>
        <taxon>Fungi</taxon>
        <taxon>Dikarya</taxon>
        <taxon>Ascomycota</taxon>
        <taxon>Pezizomycotina</taxon>
        <taxon>Eurotiomycetes</taxon>
        <taxon>Eurotiomycetidae</taxon>
        <taxon>Onygenales</taxon>
        <taxon>Ajellomycetaceae</taxon>
        <taxon>Paracoccidioides</taxon>
    </lineage>
</organism>
<dbReference type="SUPFAM" id="SSF57667">
    <property type="entry name" value="beta-beta-alpha zinc fingers"/>
    <property type="match status" value="1"/>
</dbReference>
<evidence type="ECO:0000259" key="2">
    <source>
        <dbReference type="SMART" id="SM00355"/>
    </source>
</evidence>
<feature type="domain" description="C2H2-type" evidence="2">
    <location>
        <begin position="420"/>
        <end position="449"/>
    </location>
</feature>
<gene>
    <name evidence="3" type="ORF">ACO22_02533</name>
</gene>
<dbReference type="GO" id="GO:0005634">
    <property type="term" value="C:nucleus"/>
    <property type="evidence" value="ECO:0007669"/>
    <property type="project" value="TreeGrafter"/>
</dbReference>
<dbReference type="SMART" id="SM00355">
    <property type="entry name" value="ZnF_C2H2"/>
    <property type="match status" value="3"/>
</dbReference>
<dbReference type="PANTHER" id="PTHR46179:SF19">
    <property type="entry name" value="C2H2 FINGER DOMAIN TRANSCRIPTION FACTOR (EUROFUNG)-RELATED"/>
    <property type="match status" value="1"/>
</dbReference>
<dbReference type="Proteomes" id="UP000242814">
    <property type="component" value="Unassembled WGS sequence"/>
</dbReference>
<feature type="compositionally biased region" description="Basic residues" evidence="1">
    <location>
        <begin position="503"/>
        <end position="515"/>
    </location>
</feature>
<feature type="domain" description="C2H2-type" evidence="2">
    <location>
        <begin position="389"/>
        <end position="414"/>
    </location>
</feature>
<evidence type="ECO:0000313" key="4">
    <source>
        <dbReference type="Proteomes" id="UP000242814"/>
    </source>
</evidence>
<protein>
    <recommendedName>
        <fullName evidence="2">C2H2-type domain-containing protein</fullName>
    </recommendedName>
</protein>
<feature type="compositionally biased region" description="Pro residues" evidence="1">
    <location>
        <begin position="28"/>
        <end position="42"/>
    </location>
</feature>
<evidence type="ECO:0000256" key="1">
    <source>
        <dbReference type="SAM" id="MobiDB-lite"/>
    </source>
</evidence>
<feature type="region of interest" description="Disordered" evidence="1">
    <location>
        <begin position="137"/>
        <end position="180"/>
    </location>
</feature>
<proteinExistence type="predicted"/>
<dbReference type="PANTHER" id="PTHR46179">
    <property type="entry name" value="ZINC FINGER PROTEIN"/>
    <property type="match status" value="1"/>
</dbReference>
<feature type="domain" description="C2H2-type" evidence="2">
    <location>
        <begin position="454"/>
        <end position="479"/>
    </location>
</feature>
<evidence type="ECO:0000313" key="3">
    <source>
        <dbReference type="EMBL" id="ODH38154.1"/>
    </source>
</evidence>
<feature type="region of interest" description="Disordered" evidence="1">
    <location>
        <begin position="489"/>
        <end position="515"/>
    </location>
</feature>
<feature type="region of interest" description="Disordered" evidence="1">
    <location>
        <begin position="269"/>
        <end position="384"/>
    </location>
</feature>
<sequence>MDDVYDSDDALGASPRLHPTKIDYIPRVTPPPFIPSPSPPLKESPGDHDRKDSGRRRKRLLPSVSDELILKNLTNAQLAHELGQIPLPTDSPPEAGSPDDYRSPDVGRGLHESSMPDILRSHARQTAQHALDLIIADDLPAESQGPRGKIERTFGGEIRPPSRPPSFLEPQATAAQLPSGMISSPILESQTRGRAKELVATSPNLRQYTISTQGRDAGDTLPALQSIPESASAKSPKNNQNLPSIKDTLSDRFGPINGIPQSIYSSLSTAFSQKPQNPQESHNRRLSDHYVPSHPASGASSFLSPESLRDMSASLSPVAGPPQQPYWQQTTDKGPSYSHSSRGPGSQYTSSPSTGYPTPIELGKSHPYDSPVQSSGPTTSTGPVNSSGFKCNYPGCKADPFQTQYLLNSHANVHSQNRPYYCPVKGCPRSEGGKGFKRKNEMKRHGLVHDSPGYVCPFCPDQQHTYPRPDNLQRHVRVHHIDRNREDPELRRVFAQRPEGGMRGRRRRNGLQHQQ</sequence>
<feature type="region of interest" description="Disordered" evidence="1">
    <location>
        <begin position="228"/>
        <end position="257"/>
    </location>
</feature>
<dbReference type="InterPro" id="IPR013087">
    <property type="entry name" value="Znf_C2H2_type"/>
</dbReference>
<dbReference type="EMBL" id="LZYO01000080">
    <property type="protein sequence ID" value="ODH38154.1"/>
    <property type="molecule type" value="Genomic_DNA"/>
</dbReference>
<dbReference type="InterPro" id="IPR036236">
    <property type="entry name" value="Znf_C2H2_sf"/>
</dbReference>
<dbReference type="Gene3D" id="3.30.160.60">
    <property type="entry name" value="Classic Zinc Finger"/>
    <property type="match status" value="2"/>
</dbReference>
<feature type="region of interest" description="Disordered" evidence="1">
    <location>
        <begin position="81"/>
        <end position="113"/>
    </location>
</feature>
<dbReference type="AlphaFoldDB" id="A0A1D2JIG3"/>
<feature type="compositionally biased region" description="Polar residues" evidence="1">
    <location>
        <begin position="228"/>
        <end position="243"/>
    </location>
</feature>
<dbReference type="InterPro" id="IPR051061">
    <property type="entry name" value="Zinc_finger_trans_reg"/>
</dbReference>
<feature type="compositionally biased region" description="Basic and acidic residues" evidence="1">
    <location>
        <begin position="99"/>
        <end position="111"/>
    </location>
</feature>
<accession>A0A1D2JIG3</accession>
<feature type="compositionally biased region" description="Polar residues" evidence="1">
    <location>
        <begin position="371"/>
        <end position="384"/>
    </location>
</feature>